<evidence type="ECO:0000256" key="4">
    <source>
        <dbReference type="ARBA" id="ARBA00023163"/>
    </source>
</evidence>
<accession>H8KQD3</accession>
<feature type="modified residue" description="4-aspartylphosphate" evidence="5">
    <location>
        <position position="55"/>
    </location>
</feature>
<dbReference type="SUPFAM" id="SSF51206">
    <property type="entry name" value="cAMP-binding domain-like"/>
    <property type="match status" value="1"/>
</dbReference>
<name>H8KQD3_SOLCM</name>
<gene>
    <name evidence="9" type="ordered locus">Solca_1470</name>
</gene>
<dbReference type="AlphaFoldDB" id="H8KQD3"/>
<dbReference type="SMART" id="SM00448">
    <property type="entry name" value="REC"/>
    <property type="match status" value="1"/>
</dbReference>
<dbReference type="KEGG" id="scn:Solca_1470"/>
<dbReference type="Proteomes" id="UP000007590">
    <property type="component" value="Chromosome"/>
</dbReference>
<dbReference type="InterPro" id="IPR036388">
    <property type="entry name" value="WH-like_DNA-bd_sf"/>
</dbReference>
<dbReference type="SMART" id="SM00419">
    <property type="entry name" value="HTH_CRP"/>
    <property type="match status" value="1"/>
</dbReference>
<evidence type="ECO:0000256" key="2">
    <source>
        <dbReference type="ARBA" id="ARBA00023015"/>
    </source>
</evidence>
<keyword evidence="4" id="KW-0804">Transcription</keyword>
<dbReference type="Pfam" id="PF00027">
    <property type="entry name" value="cNMP_binding"/>
    <property type="match status" value="1"/>
</dbReference>
<dbReference type="GO" id="GO:0006355">
    <property type="term" value="P:regulation of DNA-templated transcription"/>
    <property type="evidence" value="ECO:0007669"/>
    <property type="project" value="InterPro"/>
</dbReference>
<evidence type="ECO:0000259" key="6">
    <source>
        <dbReference type="PROSITE" id="PS50042"/>
    </source>
</evidence>
<dbReference type="Pfam" id="PF13545">
    <property type="entry name" value="HTH_Crp_2"/>
    <property type="match status" value="1"/>
</dbReference>
<keyword evidence="1 5" id="KW-0597">Phosphoprotein</keyword>
<dbReference type="eggNOG" id="COG0745">
    <property type="taxonomic scope" value="Bacteria"/>
</dbReference>
<dbReference type="PANTHER" id="PTHR43547:SF2">
    <property type="entry name" value="HYBRID SIGNAL TRANSDUCTION HISTIDINE KINASE C"/>
    <property type="match status" value="1"/>
</dbReference>
<dbReference type="PROSITE" id="PS50042">
    <property type="entry name" value="CNMP_BINDING_3"/>
    <property type="match status" value="1"/>
</dbReference>
<reference evidence="9" key="1">
    <citation type="submission" date="2012-02" db="EMBL/GenBank/DDBJ databases">
        <title>The complete genome of Solitalea canadensis DSM 3403.</title>
        <authorList>
            <consortium name="US DOE Joint Genome Institute (JGI-PGF)"/>
            <person name="Lucas S."/>
            <person name="Copeland A."/>
            <person name="Lapidus A."/>
            <person name="Glavina del Rio T."/>
            <person name="Dalin E."/>
            <person name="Tice H."/>
            <person name="Bruce D."/>
            <person name="Goodwin L."/>
            <person name="Pitluck S."/>
            <person name="Peters L."/>
            <person name="Ovchinnikova G."/>
            <person name="Lu M."/>
            <person name="Kyrpides N."/>
            <person name="Mavromatis K."/>
            <person name="Ivanova N."/>
            <person name="Brettin T."/>
            <person name="Detter J.C."/>
            <person name="Han C."/>
            <person name="Larimer F."/>
            <person name="Land M."/>
            <person name="Hauser L."/>
            <person name="Markowitz V."/>
            <person name="Cheng J.-F."/>
            <person name="Hugenholtz P."/>
            <person name="Woyke T."/>
            <person name="Wu D."/>
            <person name="Spring S."/>
            <person name="Schroeder M."/>
            <person name="Kopitz M."/>
            <person name="Brambilla E."/>
            <person name="Klenk H.-P."/>
            <person name="Eisen J.A."/>
        </authorList>
    </citation>
    <scope>NUCLEOTIDE SEQUENCE</scope>
    <source>
        <strain evidence="9">DSM 3403</strain>
    </source>
</reference>
<evidence type="ECO:0000256" key="1">
    <source>
        <dbReference type="ARBA" id="ARBA00022553"/>
    </source>
</evidence>
<dbReference type="SUPFAM" id="SSF46785">
    <property type="entry name" value="Winged helix' DNA-binding domain"/>
    <property type="match status" value="1"/>
</dbReference>
<dbReference type="RefSeq" id="WP_014679776.1">
    <property type="nucleotide sequence ID" value="NC_017770.1"/>
</dbReference>
<dbReference type="CDD" id="cd17574">
    <property type="entry name" value="REC_OmpR"/>
    <property type="match status" value="1"/>
</dbReference>
<evidence type="ECO:0000259" key="8">
    <source>
        <dbReference type="PROSITE" id="PS51063"/>
    </source>
</evidence>
<proteinExistence type="predicted"/>
<evidence type="ECO:0000256" key="3">
    <source>
        <dbReference type="ARBA" id="ARBA00023125"/>
    </source>
</evidence>
<organism evidence="9 10">
    <name type="scientific">Solitalea canadensis (strain ATCC 29591 / DSM 3403 / JCM 21819 / LMG 8368 / NBRC 15130 / NCIMB 12057 / USAM 9D)</name>
    <name type="common">Flexibacter canadensis</name>
    <dbReference type="NCBI Taxonomy" id="929556"/>
    <lineage>
        <taxon>Bacteria</taxon>
        <taxon>Pseudomonadati</taxon>
        <taxon>Bacteroidota</taxon>
        <taxon>Sphingobacteriia</taxon>
        <taxon>Sphingobacteriales</taxon>
        <taxon>Sphingobacteriaceae</taxon>
        <taxon>Solitalea</taxon>
    </lineage>
</organism>
<keyword evidence="3" id="KW-0238">DNA-binding</keyword>
<evidence type="ECO:0000256" key="5">
    <source>
        <dbReference type="PROSITE-ProRule" id="PRU00169"/>
    </source>
</evidence>
<feature type="domain" description="Response regulatory" evidence="7">
    <location>
        <begin position="6"/>
        <end position="122"/>
    </location>
</feature>
<dbReference type="SUPFAM" id="SSF52172">
    <property type="entry name" value="CheY-like"/>
    <property type="match status" value="1"/>
</dbReference>
<dbReference type="PROSITE" id="PS51063">
    <property type="entry name" value="HTH_CRP_2"/>
    <property type="match status" value="1"/>
</dbReference>
<dbReference type="InterPro" id="IPR012318">
    <property type="entry name" value="HTH_CRP"/>
</dbReference>
<dbReference type="Gene3D" id="3.40.50.2300">
    <property type="match status" value="1"/>
</dbReference>
<dbReference type="Gene3D" id="2.60.120.10">
    <property type="entry name" value="Jelly Rolls"/>
    <property type="match status" value="1"/>
</dbReference>
<dbReference type="OrthoDB" id="9127033at2"/>
<keyword evidence="10" id="KW-1185">Reference proteome</keyword>
<dbReference type="InterPro" id="IPR011006">
    <property type="entry name" value="CheY-like_superfamily"/>
</dbReference>
<dbReference type="InterPro" id="IPR014710">
    <property type="entry name" value="RmlC-like_jellyroll"/>
</dbReference>
<dbReference type="eggNOG" id="COG0664">
    <property type="taxonomic scope" value="Bacteria"/>
</dbReference>
<dbReference type="EMBL" id="CP003349">
    <property type="protein sequence ID" value="AFD06549.1"/>
    <property type="molecule type" value="Genomic_DNA"/>
</dbReference>
<dbReference type="CDD" id="cd00038">
    <property type="entry name" value="CAP_ED"/>
    <property type="match status" value="1"/>
</dbReference>
<dbReference type="HOGENOM" id="CLU_000445_70_2_10"/>
<feature type="domain" description="HTH crp-type" evidence="8">
    <location>
        <begin position="277"/>
        <end position="348"/>
    </location>
</feature>
<evidence type="ECO:0000313" key="9">
    <source>
        <dbReference type="EMBL" id="AFD06549.1"/>
    </source>
</evidence>
<dbReference type="InterPro" id="IPR001789">
    <property type="entry name" value="Sig_transdc_resp-reg_receiver"/>
</dbReference>
<dbReference type="SMART" id="SM00100">
    <property type="entry name" value="cNMP"/>
    <property type="match status" value="1"/>
</dbReference>
<dbReference type="Pfam" id="PF00072">
    <property type="entry name" value="Response_reg"/>
    <property type="match status" value="1"/>
</dbReference>
<dbReference type="InterPro" id="IPR036390">
    <property type="entry name" value="WH_DNA-bd_sf"/>
</dbReference>
<dbReference type="InterPro" id="IPR018490">
    <property type="entry name" value="cNMP-bd_dom_sf"/>
</dbReference>
<evidence type="ECO:0000313" key="10">
    <source>
        <dbReference type="Proteomes" id="UP000007590"/>
    </source>
</evidence>
<keyword evidence="2" id="KW-0805">Transcription regulation</keyword>
<dbReference type="InterPro" id="IPR000595">
    <property type="entry name" value="cNMP-bd_dom"/>
</dbReference>
<dbReference type="Gene3D" id="1.10.10.10">
    <property type="entry name" value="Winged helix-like DNA-binding domain superfamily/Winged helix DNA-binding domain"/>
    <property type="match status" value="1"/>
</dbReference>
<dbReference type="STRING" id="929556.Solca_1470"/>
<dbReference type="PANTHER" id="PTHR43547">
    <property type="entry name" value="TWO-COMPONENT HISTIDINE KINASE"/>
    <property type="match status" value="1"/>
</dbReference>
<sequence length="355" mass="41025">MNKEVKILLIEDNQEVRENTAEILELSNYSVLTADNGKTGVELALKEIPDLIICDIMMPVLDGYGVLHLISKHDETAGIPFIFLSAKSEKFDFRKGMELGADDYLTKPFDEHDLLKAVDMRLKKSHLTKKEYTNDEKGLSDFFKTVNGVEGFQFTDQDYEHFWYKKKQLLYMDGHRPLNIFFLIKGKIKTYKISEDGKELITGMYGPGDFLGYTAILEESFYMENAEIIEDSELIHIPQKDFLQLINTNNQIARQFIKLLTRNVLEKEEQLLTLAYNSLRKRVANGLLQVAEKFKDLENDKLKIDLSRENLAHIIGTATESLIRTLSDFKNEKLIDINDGRIIILEKEKLKKLLF</sequence>
<dbReference type="PROSITE" id="PS50110">
    <property type="entry name" value="RESPONSE_REGULATORY"/>
    <property type="match status" value="1"/>
</dbReference>
<feature type="domain" description="Cyclic nucleotide-binding" evidence="6">
    <location>
        <begin position="142"/>
        <end position="263"/>
    </location>
</feature>
<dbReference type="GO" id="GO:0000155">
    <property type="term" value="F:phosphorelay sensor kinase activity"/>
    <property type="evidence" value="ECO:0007669"/>
    <property type="project" value="TreeGrafter"/>
</dbReference>
<evidence type="ECO:0000259" key="7">
    <source>
        <dbReference type="PROSITE" id="PS50110"/>
    </source>
</evidence>
<dbReference type="GO" id="GO:0003677">
    <property type="term" value="F:DNA binding"/>
    <property type="evidence" value="ECO:0007669"/>
    <property type="project" value="UniProtKB-KW"/>
</dbReference>
<protein>
    <submittedName>
        <fullName evidence="9">cAMP-binding protein</fullName>
    </submittedName>
</protein>